<dbReference type="RefSeq" id="WP_236339841.1">
    <property type="nucleotide sequence ID" value="NZ_CAKMMF010000006.1"/>
</dbReference>
<protein>
    <submittedName>
        <fullName evidence="1">Uncharacterized protein</fullName>
    </submittedName>
</protein>
<reference evidence="1" key="1">
    <citation type="submission" date="2022-01" db="EMBL/GenBank/DDBJ databases">
        <authorList>
            <person name="Criscuolo A."/>
        </authorList>
    </citation>
    <scope>NUCLEOTIDE SEQUENCE</scope>
    <source>
        <strain evidence="1">CIP111893</strain>
    </source>
</reference>
<proteinExistence type="predicted"/>
<name>A0ABM9C2V6_9BACL</name>
<gene>
    <name evidence="1" type="ORF">PAECIP111893_01498</name>
</gene>
<comment type="caution">
    <text evidence="1">The sequence shown here is derived from an EMBL/GenBank/DDBJ whole genome shotgun (WGS) entry which is preliminary data.</text>
</comment>
<dbReference type="Proteomes" id="UP000838686">
    <property type="component" value="Unassembled WGS sequence"/>
</dbReference>
<evidence type="ECO:0000313" key="1">
    <source>
        <dbReference type="EMBL" id="CAH1200610.1"/>
    </source>
</evidence>
<dbReference type="EMBL" id="CAKMMF010000006">
    <property type="protein sequence ID" value="CAH1200610.1"/>
    <property type="molecule type" value="Genomic_DNA"/>
</dbReference>
<accession>A0ABM9C2V6</accession>
<sequence length="209" mass="23629">MMNNETKNAEGNSNQTIDSDEKYVELIKAVYQNGLTALKMHFDNVEGQVTNKEIYGPVFVYQVKDESNNGYVCGFFLHELVTKFQSGSDPSGWMASFFVELMRTEGGKLLPKAPESEDEAKAFIDKVLVPQCIAAVREEFAPQDVHADLAWNEEHKGMVFEAGFPEIKDGNNVCAFPLHALYTHFFLNRDPADLVIYGLYKIREEHGIH</sequence>
<evidence type="ECO:0000313" key="2">
    <source>
        <dbReference type="Proteomes" id="UP000838686"/>
    </source>
</evidence>
<keyword evidence="2" id="KW-1185">Reference proteome</keyword>
<organism evidence="1 2">
    <name type="scientific">Paenibacillus plantiphilus</name>
    <dbReference type="NCBI Taxonomy" id="2905650"/>
    <lineage>
        <taxon>Bacteria</taxon>
        <taxon>Bacillati</taxon>
        <taxon>Bacillota</taxon>
        <taxon>Bacilli</taxon>
        <taxon>Bacillales</taxon>
        <taxon>Paenibacillaceae</taxon>
        <taxon>Paenibacillus</taxon>
    </lineage>
</organism>